<reference evidence="2" key="1">
    <citation type="submission" date="2015-07" db="EMBL/GenBank/DDBJ databases">
        <title>Fjat-10053 dsm26.</title>
        <authorList>
            <person name="Liu B."/>
            <person name="Wang J."/>
            <person name="Zhu Y."/>
            <person name="Liu G."/>
            <person name="Chen Q."/>
            <person name="Chen Z."/>
            <person name="Lan J."/>
            <person name="Che J."/>
            <person name="Ge C."/>
            <person name="Shi H."/>
            <person name="Pan Z."/>
            <person name="Liu X."/>
        </authorList>
    </citation>
    <scope>NUCLEOTIDE SEQUENCE [LARGE SCALE GENOMIC DNA]</scope>
    <source>
        <strain evidence="2">DSM 26</strain>
    </source>
</reference>
<dbReference type="AlphaFoldDB" id="A0A0L0QUZ6"/>
<accession>A0A0L0QUZ6</accession>
<evidence type="ECO:0000313" key="2">
    <source>
        <dbReference type="Proteomes" id="UP000036780"/>
    </source>
</evidence>
<dbReference type="OrthoDB" id="2353585at2"/>
<dbReference type="RefSeq" id="WP_050349977.1">
    <property type="nucleotide sequence ID" value="NZ_BOSN01000006.1"/>
</dbReference>
<organism evidence="1 2">
    <name type="scientific">Virgibacillus pantothenticus</name>
    <dbReference type="NCBI Taxonomy" id="1473"/>
    <lineage>
        <taxon>Bacteria</taxon>
        <taxon>Bacillati</taxon>
        <taxon>Bacillota</taxon>
        <taxon>Bacilli</taxon>
        <taxon>Bacillales</taxon>
        <taxon>Bacillaceae</taxon>
        <taxon>Virgibacillus</taxon>
    </lineage>
</organism>
<name>A0A0L0QUZ6_VIRPA</name>
<gene>
    <name evidence="1" type="ORF">AFK71_02470</name>
</gene>
<evidence type="ECO:0008006" key="3">
    <source>
        <dbReference type="Google" id="ProtNLM"/>
    </source>
</evidence>
<keyword evidence="2" id="KW-1185">Reference proteome</keyword>
<evidence type="ECO:0000313" key="1">
    <source>
        <dbReference type="EMBL" id="KNE22500.1"/>
    </source>
</evidence>
<dbReference type="GeneID" id="66869408"/>
<protein>
    <recommendedName>
        <fullName evidence="3">Gas vesicle protein</fullName>
    </recommendedName>
</protein>
<dbReference type="Proteomes" id="UP000036780">
    <property type="component" value="Unassembled WGS sequence"/>
</dbReference>
<dbReference type="PATRIC" id="fig|1473.5.peg.3423"/>
<comment type="caution">
    <text evidence="1">The sequence shown here is derived from an EMBL/GenBank/DDBJ whole genome shotgun (WGS) entry which is preliminary data.</text>
</comment>
<dbReference type="EMBL" id="LGTO01000002">
    <property type="protein sequence ID" value="KNE22500.1"/>
    <property type="molecule type" value="Genomic_DNA"/>
</dbReference>
<proteinExistence type="predicted"/>
<sequence>MGKRKLVTGVVIGAAAGGLMSLLDKETRAYAKEKVTSARSGASYLVKNPSEAIRKVRTAFDTFNQAFAKGAENTINALDQAETTLDKITNKRQIDRIE</sequence>